<organism evidence="2 3">
    <name type="scientific">Eremothecium sinecaudum</name>
    <dbReference type="NCBI Taxonomy" id="45286"/>
    <lineage>
        <taxon>Eukaryota</taxon>
        <taxon>Fungi</taxon>
        <taxon>Dikarya</taxon>
        <taxon>Ascomycota</taxon>
        <taxon>Saccharomycotina</taxon>
        <taxon>Saccharomycetes</taxon>
        <taxon>Saccharomycetales</taxon>
        <taxon>Saccharomycetaceae</taxon>
        <taxon>Eremothecium</taxon>
    </lineage>
</organism>
<sequence>MNQQAVFPLERLPEELIQEIFSHLPQPDRLRLCHINKKCYQIAMHLIYNRIYLNDSNVVKSDFMDLAINWTFLSIPSFMQEEESRKVANEKLKKLIGTLQVNPQTLNMIQWVRINWDLNPVLQKTILTLLCNKSASLQRLENVTDPDCNDIVAFGQMSHKNLTSFDMAPPNSLPERPVSPNYIPDLSRYLKQRISCKLSHMTLFMDPVQLFNYIHPLTHKLQIRDLKLHWRREFYPPSEFKNKRKTPLTKLSEIFDIRALKVLTIISWNESLSPRELDMLKEFEEFFNIEDLSLISVAQHTMVLVDLFNKLVNLKRLKMDFLENYIPQATKPDIFLSILISCKKLQFLDIRFEGLDSPIMAIENDRYRTERKCHCARCVKTHDEIICKKIFHYLDDLKMIDIEELTAKDIFAMMRYQSLLPYSKACDSYPSVRTQPMNMDQFVQIMNESILNYRKLRGQLAGISPDSELPLDHEEGLSLLPHDPFTSQDVIDCFHTLIHHYKRTYITLLSEFPELRFLMLNDVPTVIIEENSERIPHPVFFHDGYVSNLHGWTKKLKKRNNDDNKDLSTVNRQVTLC</sequence>
<dbReference type="InterPro" id="IPR036047">
    <property type="entry name" value="F-box-like_dom_sf"/>
</dbReference>
<evidence type="ECO:0000259" key="1">
    <source>
        <dbReference type="PROSITE" id="PS50181"/>
    </source>
</evidence>
<proteinExistence type="predicted"/>
<dbReference type="GeneID" id="28725835"/>
<evidence type="ECO:0000313" key="3">
    <source>
        <dbReference type="Proteomes" id="UP000243052"/>
    </source>
</evidence>
<reference evidence="2 3" key="1">
    <citation type="submission" date="2016-01" db="EMBL/GenBank/DDBJ databases">
        <title>Genome sequence of the yeast Holleya sinecauda.</title>
        <authorList>
            <person name="Dietrich F.S."/>
        </authorList>
    </citation>
    <scope>NUCLEOTIDE SEQUENCE [LARGE SCALE GENOMIC DNA]</scope>
    <source>
        <strain evidence="2 3">ATCC 58844</strain>
    </source>
</reference>
<dbReference type="Gene3D" id="1.20.1280.50">
    <property type="match status" value="1"/>
</dbReference>
<dbReference type="Pfam" id="PF00646">
    <property type="entry name" value="F-box"/>
    <property type="match status" value="1"/>
</dbReference>
<feature type="domain" description="F-box" evidence="1">
    <location>
        <begin position="6"/>
        <end position="51"/>
    </location>
</feature>
<accession>A0A0X8HVZ2</accession>
<dbReference type="Proteomes" id="UP000243052">
    <property type="component" value="Chromosome viii"/>
</dbReference>
<dbReference type="SUPFAM" id="SSF81383">
    <property type="entry name" value="F-box domain"/>
    <property type="match status" value="1"/>
</dbReference>
<dbReference type="InterPro" id="IPR001810">
    <property type="entry name" value="F-box_dom"/>
</dbReference>
<protein>
    <submittedName>
        <fullName evidence="2">HHL288Wp</fullName>
    </submittedName>
</protein>
<keyword evidence="3" id="KW-1185">Reference proteome</keyword>
<dbReference type="STRING" id="45286.A0A0X8HVZ2"/>
<dbReference type="SMART" id="SM00256">
    <property type="entry name" value="FBOX"/>
    <property type="match status" value="1"/>
</dbReference>
<dbReference type="EMBL" id="CP014248">
    <property type="protein sequence ID" value="AMD22482.1"/>
    <property type="molecule type" value="Genomic_DNA"/>
</dbReference>
<dbReference type="RefSeq" id="XP_017989478.1">
    <property type="nucleotide sequence ID" value="XM_018134250.1"/>
</dbReference>
<evidence type="ECO:0000313" key="2">
    <source>
        <dbReference type="EMBL" id="AMD22482.1"/>
    </source>
</evidence>
<gene>
    <name evidence="2" type="ORF">AW171_hschr84525</name>
</gene>
<dbReference type="PROSITE" id="PS50181">
    <property type="entry name" value="FBOX"/>
    <property type="match status" value="1"/>
</dbReference>
<name>A0A0X8HVZ2_9SACH</name>
<dbReference type="OrthoDB" id="2852960at2759"/>
<dbReference type="AlphaFoldDB" id="A0A0X8HVZ2"/>